<protein>
    <recommendedName>
        <fullName evidence="2">Importin-7/11-like TPR repeats domain-containing protein</fullName>
    </recommendedName>
</protein>
<dbReference type="PANTHER" id="PTHR10997">
    <property type="entry name" value="IMPORTIN-7, 8, 11"/>
    <property type="match status" value="1"/>
</dbReference>
<dbReference type="GO" id="GO:0006606">
    <property type="term" value="P:protein import into nucleus"/>
    <property type="evidence" value="ECO:0007669"/>
    <property type="project" value="TreeGrafter"/>
</dbReference>
<name>A0AAP0KUT1_9MAGN</name>
<feature type="domain" description="Importin-7/11-like TPR repeats" evidence="2">
    <location>
        <begin position="719"/>
        <end position="1071"/>
    </location>
</feature>
<evidence type="ECO:0000256" key="1">
    <source>
        <dbReference type="SAM" id="MobiDB-lite"/>
    </source>
</evidence>
<reference evidence="3 4" key="1">
    <citation type="submission" date="2024-01" db="EMBL/GenBank/DDBJ databases">
        <title>Genome assemblies of Stephania.</title>
        <authorList>
            <person name="Yang L."/>
        </authorList>
    </citation>
    <scope>NUCLEOTIDE SEQUENCE [LARGE SCALE GENOMIC DNA]</scope>
    <source>
        <strain evidence="3">JXDWG</strain>
        <tissue evidence="3">Leaf</tissue>
    </source>
</reference>
<organism evidence="3 4">
    <name type="scientific">Stephania cephalantha</name>
    <dbReference type="NCBI Taxonomy" id="152367"/>
    <lineage>
        <taxon>Eukaryota</taxon>
        <taxon>Viridiplantae</taxon>
        <taxon>Streptophyta</taxon>
        <taxon>Embryophyta</taxon>
        <taxon>Tracheophyta</taxon>
        <taxon>Spermatophyta</taxon>
        <taxon>Magnoliopsida</taxon>
        <taxon>Ranunculales</taxon>
        <taxon>Menispermaceae</taxon>
        <taxon>Menispermoideae</taxon>
        <taxon>Cissampelideae</taxon>
        <taxon>Stephania</taxon>
    </lineage>
</organism>
<sequence length="1074" mass="120819">MKFHSARERTTGFSRTPFLDRSFEAAINQSERGEGKGKGFTAIKKPPLRRSSHTDHSKPFVTSRPPIFFVFGENRLLVERVDLQWRMHLLFLLQSFDSWIELLVYFERGMAMSLSAADLPTIYNLIANSLSQDVSMRKPAEDALSQSESRPGFCSCLMRNKQWGEDISKAKVIVTYAGRELSDGLVSVLSILLYLLPLGRDSGVHACLCVGLVDSYPDRTVRPEFFSILAQMLQSADILSSHRILLVLYRTLKELSTKRLTSDQKNFAEISSLLFEFCWHLWQKDVQMILPAFGALTQRFSSNAPVDHHEDLYLICERWLLCLKVVRQLVVSGFQSDAKAVQEVRPVKEVCPVLLSAIQSFLPYYSSLQELHPKFWDFTRRACTKILKVLVAVQNRHPYSFGDKCVLPPVVDFCLNKIISPEPEIATFEQFMIHCMVMVKIILECKEYKNITGRVINENGVTKEQVKKTISGVVVDMLKSLLPVERVVLLCNILIRRYFVLTASDLDDWHQNPESFHHEQDMVQWTEKLRPCAEALFIVLFENYTQLLCPVVVSILHEAMNGCPPSETTITPGMLLKDAAYGAVRYVSYELSSHLNFKDWFNGALSHELMNDHPNMCIIHRKIALILGLWITEIKDDMKKTVCCALIKLLQGKDLAVRLATCRSLSSLIEYSNNGQDYADVLSACWGLCFKLLHEVQEFDSKVQLLNLISVLIEHVNEILPFANELVEFFQKSPICYGTLLPILRSNIDVHSPDELNLLEDSVLLWEATVANAPAMAPQLLGLFPCLVDIMERNFDHLEVAVRIIESYIILGGTDFLNMHASSLAKLLDAIVGNVNDRGLKSTLPVIEILLQCFPREAPQLISSTIQKLIIISISGGDDRDPSKTDIKAYSAAILARVLVINTDYLAHLASEQSLLLALQQAGVAVDDNVLLSLVNAWLEMMDNATDIQRKAYGLALALILTLRLPQVLDILDQILCACTTVMLGGVGELNDEESSCDDVVSPGSHRKGIVPNKDFRKRQVLASDPIKQLSLETVVRENLQICANLHGESSFNVAVSRMHPSAFAQLQQALKMV</sequence>
<gene>
    <name evidence="3" type="ORF">Scep_005700</name>
</gene>
<dbReference type="GO" id="GO:0005829">
    <property type="term" value="C:cytosol"/>
    <property type="evidence" value="ECO:0007669"/>
    <property type="project" value="TreeGrafter"/>
</dbReference>
<dbReference type="PANTHER" id="PTHR10997:SF7">
    <property type="entry name" value="IMPORTIN-11"/>
    <property type="match status" value="1"/>
</dbReference>
<keyword evidence="4" id="KW-1185">Reference proteome</keyword>
<dbReference type="GO" id="GO:0005635">
    <property type="term" value="C:nuclear envelope"/>
    <property type="evidence" value="ECO:0007669"/>
    <property type="project" value="TreeGrafter"/>
</dbReference>
<dbReference type="Pfam" id="PF25758">
    <property type="entry name" value="TPR_IPO11"/>
    <property type="match status" value="1"/>
</dbReference>
<comment type="caution">
    <text evidence="3">The sequence shown here is derived from an EMBL/GenBank/DDBJ whole genome shotgun (WGS) entry which is preliminary data.</text>
</comment>
<evidence type="ECO:0000313" key="3">
    <source>
        <dbReference type="EMBL" id="KAK9159126.1"/>
    </source>
</evidence>
<dbReference type="InterPro" id="IPR016024">
    <property type="entry name" value="ARM-type_fold"/>
</dbReference>
<evidence type="ECO:0000259" key="2">
    <source>
        <dbReference type="Pfam" id="PF25758"/>
    </source>
</evidence>
<dbReference type="Proteomes" id="UP001419268">
    <property type="component" value="Unassembled WGS sequence"/>
</dbReference>
<dbReference type="SUPFAM" id="SSF48371">
    <property type="entry name" value="ARM repeat"/>
    <property type="match status" value="1"/>
</dbReference>
<dbReference type="EMBL" id="JBBNAG010000002">
    <property type="protein sequence ID" value="KAK9159126.1"/>
    <property type="molecule type" value="Genomic_DNA"/>
</dbReference>
<evidence type="ECO:0000313" key="4">
    <source>
        <dbReference type="Proteomes" id="UP001419268"/>
    </source>
</evidence>
<dbReference type="Gene3D" id="1.25.10.10">
    <property type="entry name" value="Leucine-rich Repeat Variant"/>
    <property type="match status" value="1"/>
</dbReference>
<dbReference type="InterPro" id="IPR058669">
    <property type="entry name" value="TPR_IPO7/11-like"/>
</dbReference>
<feature type="region of interest" description="Disordered" evidence="1">
    <location>
        <begin position="30"/>
        <end position="58"/>
    </location>
</feature>
<dbReference type="InterPro" id="IPR011989">
    <property type="entry name" value="ARM-like"/>
</dbReference>
<accession>A0AAP0KUT1</accession>
<proteinExistence type="predicted"/>
<dbReference type="AlphaFoldDB" id="A0AAP0KUT1"/>